<dbReference type="PATRIC" id="fig|1303518.3.peg.2377"/>
<dbReference type="Proteomes" id="UP000014227">
    <property type="component" value="Chromosome I"/>
</dbReference>
<accession>S0EW50</accession>
<dbReference type="EMBL" id="HF951689">
    <property type="protein sequence ID" value="CCW36093.1"/>
    <property type="molecule type" value="Genomic_DNA"/>
</dbReference>
<dbReference type="Pfam" id="PF13517">
    <property type="entry name" value="FG-GAP_3"/>
    <property type="match status" value="1"/>
</dbReference>
<dbReference type="PROSITE" id="PS50293">
    <property type="entry name" value="TPR_REGION"/>
    <property type="match status" value="1"/>
</dbReference>
<dbReference type="PANTHER" id="PTHR44103">
    <property type="entry name" value="PROPROTEIN CONVERTASE P"/>
    <property type="match status" value="1"/>
</dbReference>
<dbReference type="SMART" id="SM00028">
    <property type="entry name" value="TPR"/>
    <property type="match status" value="2"/>
</dbReference>
<dbReference type="eggNOG" id="COG0457">
    <property type="taxonomic scope" value="Bacteria"/>
</dbReference>
<dbReference type="STRING" id="454171.CP488_01809"/>
<sequence length="1183" mass="130914">MSQRARLGLLWFIGIVWVCGCSPKPRASYLQLVSDFTIGSVALQVADNGGHAKKYLKLASEIAPQEPAIWADLGLMELRASPPNYQKAAQYLRKAEQLDPNSSAIQRLLGLLAFQQGKINEAISYYQKAVQLNPNDLRARYELAYSYDQLGTPAGLQQELQQLKAILQQRPDNLFAQLQLLQVAARQGDVATLKQAISMLQTRTATFPKESLSLFAQLKAAVQANNIRQAALLSRFLENSLTLTGTYFQSRLALAGSANQIGEPILHFLKLPNPPSTPAPPDQQLSYTPQPVPTPLNHAVLAGATWLDSSGTPLLYVADAKTVWLGNGQQLAFPSGSAAVPPAKDGILPLDVNYDARMDFALAGAGGFRLYVQTPQQTFQDVTSQTHLPASLLTTPYVAAWQADLDADGNMDIILAPLHGKPLELRNNGDGTFTPLHPFADLTDARAFAWADLDDSGNPTPCFLDAQGHLHLYANLRSGLFQPEKGPALTTKLAALAVGDANPNGEIDLLALTTTGAVLRIFWDAESTSWKSAPLTTWPNAPHDLLPGKATLLMGDLDNNGGEDIVASDGHTTQIWLCDEHWHYLPYLTLPYAVTTIEDLTNNGLLDLVGTDAKGKPVELLAHSPKAYHWQELRPAPDPTEFRSHTTSTGNARINSFAIGGTMEMRAGLLYEKQPILTPVVHFGLGTYPHVDVLRTVWPNGDSSAEFLDTLKPDASVPAPHRLTGSCPFLWAWNGKEFAFVTDFLWSSPLGLRIDAQETAGTPQTTDWVKIRGDQLVPRDGLYDVRITAELWETHFFDYVALMVVDHPKGTEVWTDERFAMPPPPHQLIVTGPLHPVAWAKDDQGHDVSAILSARDGRYLGGFGVGRFQGVTRDHWVELDLSNAPLLTKGNAPYRETHKIVNKEGASNSLLQNSCSAGSLWLVCQGWIHPTDSSINVAISHSHYPKPQSLSLWVPDAKGRWIEVRKNMGFPEGKLKTILINLDGVFRPGAPRRLRLRTNLEIYWDAIRWAVGLPKTPLHIRLLPVHTAVLRYRGFSDIRAKDAFSPELPVSYQVATKVEKWRDLIGYYTRYGDVRPLLTHIDDRYVIMNAGDELQLTFRALPPPPPGWTRDFIMIGDGWEKDGNYNTAFSKTVLPLPSHANPNYNRPPGPLEDDPVYQKHRQDWLTYQTRWVAPYAFMRGIRP</sequence>
<dbReference type="KEGG" id="ccz:CCALI_02286"/>
<evidence type="ECO:0000313" key="4">
    <source>
        <dbReference type="Proteomes" id="UP000014227"/>
    </source>
</evidence>
<dbReference type="RefSeq" id="WP_016483613.1">
    <property type="nucleotide sequence ID" value="NC_021487.1"/>
</dbReference>
<keyword evidence="4" id="KW-1185">Reference proteome</keyword>
<protein>
    <submittedName>
        <fullName evidence="3">Family description./TPR repeat</fullName>
    </submittedName>
</protein>
<dbReference type="InterPro" id="IPR011990">
    <property type="entry name" value="TPR-like_helical_dom_sf"/>
</dbReference>
<dbReference type="InterPro" id="IPR028994">
    <property type="entry name" value="Integrin_alpha_N"/>
</dbReference>
<dbReference type="InterPro" id="IPR013517">
    <property type="entry name" value="FG-GAP"/>
</dbReference>
<dbReference type="Gene3D" id="1.25.40.10">
    <property type="entry name" value="Tetratricopeptide repeat domain"/>
    <property type="match status" value="1"/>
</dbReference>
<dbReference type="SUPFAM" id="SSF69318">
    <property type="entry name" value="Integrin alpha N-terminal domain"/>
    <property type="match status" value="1"/>
</dbReference>
<dbReference type="SUPFAM" id="SSF48452">
    <property type="entry name" value="TPR-like"/>
    <property type="match status" value="1"/>
</dbReference>
<dbReference type="PANTHER" id="PTHR44103:SF1">
    <property type="entry name" value="PROPROTEIN CONVERTASE P"/>
    <property type="match status" value="1"/>
</dbReference>
<evidence type="ECO:0000256" key="2">
    <source>
        <dbReference type="PROSITE-ProRule" id="PRU00339"/>
    </source>
</evidence>
<evidence type="ECO:0000313" key="3">
    <source>
        <dbReference type="EMBL" id="CCW36093.1"/>
    </source>
</evidence>
<dbReference type="InParanoid" id="S0EW50"/>
<name>S0EW50_CHTCT</name>
<evidence type="ECO:0000256" key="1">
    <source>
        <dbReference type="ARBA" id="ARBA00022729"/>
    </source>
</evidence>
<gene>
    <name evidence="3" type="ORF">CCALI_02286</name>
</gene>
<dbReference type="HOGENOM" id="CLU_006352_0_0_0"/>
<dbReference type="PROSITE" id="PS51257">
    <property type="entry name" value="PROKAR_LIPOPROTEIN"/>
    <property type="match status" value="1"/>
</dbReference>
<dbReference type="Pfam" id="PF13414">
    <property type="entry name" value="TPR_11"/>
    <property type="match status" value="1"/>
</dbReference>
<proteinExistence type="predicted"/>
<dbReference type="InterPro" id="IPR019734">
    <property type="entry name" value="TPR_rpt"/>
</dbReference>
<dbReference type="PROSITE" id="PS50005">
    <property type="entry name" value="TPR"/>
    <property type="match status" value="1"/>
</dbReference>
<keyword evidence="2" id="KW-0802">TPR repeat</keyword>
<reference evidence="4" key="1">
    <citation type="submission" date="2013-03" db="EMBL/GenBank/DDBJ databases">
        <title>Genome sequence of Chthonomonas calidirosea, the first sequenced genome from the Armatimonadetes phylum (formally candidate division OP10).</title>
        <authorList>
            <person name="Lee K.C.Y."/>
            <person name="Morgan X.C."/>
            <person name="Dunfield P.F."/>
            <person name="Tamas I."/>
            <person name="Houghton K.M."/>
            <person name="Vyssotski M."/>
            <person name="Ryan J.L.J."/>
            <person name="Lagutin K."/>
            <person name="McDonald I.R."/>
            <person name="Stott M.B."/>
        </authorList>
    </citation>
    <scope>NUCLEOTIDE SEQUENCE [LARGE SCALE GENOMIC DNA]</scope>
    <source>
        <strain evidence="4">DSM 23976 / ICMP 18418 / T49</strain>
    </source>
</reference>
<organism evidence="3 4">
    <name type="scientific">Chthonomonas calidirosea (strain DSM 23976 / ICMP 18418 / T49)</name>
    <dbReference type="NCBI Taxonomy" id="1303518"/>
    <lineage>
        <taxon>Bacteria</taxon>
        <taxon>Bacillati</taxon>
        <taxon>Armatimonadota</taxon>
        <taxon>Chthonomonadia</taxon>
        <taxon>Chthonomonadales</taxon>
        <taxon>Chthonomonadaceae</taxon>
        <taxon>Chthonomonas</taxon>
    </lineage>
</organism>
<dbReference type="AlphaFoldDB" id="S0EW50"/>
<keyword evidence="1" id="KW-0732">Signal</keyword>
<feature type="repeat" description="TPR" evidence="2">
    <location>
        <begin position="103"/>
        <end position="136"/>
    </location>
</feature>